<keyword evidence="8" id="KW-0808">Transferase</keyword>
<evidence type="ECO:0000256" key="1">
    <source>
        <dbReference type="ARBA" id="ARBA00001933"/>
    </source>
</evidence>
<evidence type="ECO:0000256" key="6">
    <source>
        <dbReference type="ARBA" id="ARBA00012331"/>
    </source>
</evidence>
<comment type="pathway">
    <text evidence="3">Siderophore biosynthesis.</text>
</comment>
<evidence type="ECO:0000259" key="10">
    <source>
        <dbReference type="Pfam" id="PF00291"/>
    </source>
</evidence>
<dbReference type="Gene3D" id="3.40.50.1100">
    <property type="match status" value="2"/>
</dbReference>
<feature type="domain" description="Tryptophan synthase beta chain-like PALP" evidence="10">
    <location>
        <begin position="8"/>
        <end position="295"/>
    </location>
</feature>
<keyword evidence="12" id="KW-1185">Reference proteome</keyword>
<protein>
    <recommendedName>
        <fullName evidence="7">N-(2-amino-2-carboxyethyl)-L-glutamate synthase</fullName>
        <ecNumber evidence="6">2.5.1.140</ecNumber>
    </recommendedName>
</protein>
<comment type="cofactor">
    <cofactor evidence="1">
        <name>pyridoxal 5'-phosphate</name>
        <dbReference type="ChEBI" id="CHEBI:597326"/>
    </cofactor>
</comment>
<dbReference type="NCBIfam" id="TIGR03945">
    <property type="entry name" value="PLP_SbnA_fam"/>
    <property type="match status" value="1"/>
</dbReference>
<evidence type="ECO:0000256" key="2">
    <source>
        <dbReference type="ARBA" id="ARBA00004056"/>
    </source>
</evidence>
<gene>
    <name evidence="11" type="primary">sbnA</name>
    <name evidence="11" type="ORF">GIY23_00875</name>
</gene>
<dbReference type="PANTHER" id="PTHR10314">
    <property type="entry name" value="CYSTATHIONINE BETA-SYNTHASE"/>
    <property type="match status" value="1"/>
</dbReference>
<dbReference type="InterPro" id="IPR001216">
    <property type="entry name" value="P-phosphate_BS"/>
</dbReference>
<evidence type="ECO:0000256" key="8">
    <source>
        <dbReference type="ARBA" id="ARBA00022679"/>
    </source>
</evidence>
<evidence type="ECO:0000313" key="11">
    <source>
        <dbReference type="EMBL" id="QGK68307.1"/>
    </source>
</evidence>
<accession>A0A5Q3QBY1</accession>
<dbReference type="InterPro" id="IPR001926">
    <property type="entry name" value="TrpB-like_PALP"/>
</dbReference>
<dbReference type="EC" id="2.5.1.140" evidence="6"/>
<dbReference type="InterPro" id="IPR023927">
    <property type="entry name" value="SbnA"/>
</dbReference>
<dbReference type="SUPFAM" id="SSF53686">
    <property type="entry name" value="Tryptophan synthase beta subunit-like PLP-dependent enzymes"/>
    <property type="match status" value="1"/>
</dbReference>
<dbReference type="CDD" id="cd01561">
    <property type="entry name" value="CBS_like"/>
    <property type="match status" value="1"/>
</dbReference>
<dbReference type="PROSITE" id="PS00901">
    <property type="entry name" value="CYS_SYNTHASE"/>
    <property type="match status" value="1"/>
</dbReference>
<evidence type="ECO:0000256" key="9">
    <source>
        <dbReference type="ARBA" id="ARBA00022898"/>
    </source>
</evidence>
<keyword evidence="9" id="KW-0663">Pyridoxal phosphate</keyword>
<evidence type="ECO:0000256" key="3">
    <source>
        <dbReference type="ARBA" id="ARBA00004924"/>
    </source>
</evidence>
<dbReference type="Pfam" id="PF00291">
    <property type="entry name" value="PALP"/>
    <property type="match status" value="1"/>
</dbReference>
<reference evidence="12" key="1">
    <citation type="submission" date="2019-11" db="EMBL/GenBank/DDBJ databases">
        <title>The complete genome sequence of Saccharopolyspora sp. E2A.</title>
        <authorList>
            <person name="Zhang G."/>
        </authorList>
    </citation>
    <scope>NUCLEOTIDE SEQUENCE [LARGE SCALE GENOMIC DNA]</scope>
    <source>
        <strain evidence="12">E2A</strain>
    </source>
</reference>
<dbReference type="AlphaFoldDB" id="A0A5Q3QBY1"/>
<evidence type="ECO:0000256" key="4">
    <source>
        <dbReference type="ARBA" id="ARBA00008519"/>
    </source>
</evidence>
<name>A0A5Q3QBY1_9PSEU</name>
<evidence type="ECO:0000313" key="12">
    <source>
        <dbReference type="Proteomes" id="UP000371041"/>
    </source>
</evidence>
<dbReference type="EMBL" id="CP045929">
    <property type="protein sequence ID" value="QGK68307.1"/>
    <property type="molecule type" value="Genomic_DNA"/>
</dbReference>
<dbReference type="InterPro" id="IPR036052">
    <property type="entry name" value="TrpB-like_PALP_sf"/>
</dbReference>
<dbReference type="Proteomes" id="UP000371041">
    <property type="component" value="Chromosome"/>
</dbReference>
<organism evidence="11 12">
    <name type="scientific">Allosaccharopolyspora coralli</name>
    <dbReference type="NCBI Taxonomy" id="2665642"/>
    <lineage>
        <taxon>Bacteria</taxon>
        <taxon>Bacillati</taxon>
        <taxon>Actinomycetota</taxon>
        <taxon>Actinomycetes</taxon>
        <taxon>Pseudonocardiales</taxon>
        <taxon>Pseudonocardiaceae</taxon>
        <taxon>Allosaccharopolyspora</taxon>
    </lineage>
</organism>
<dbReference type="KEGG" id="sace:GIY23_00875"/>
<sequence>MTYDSVLDCVGSTPLVRLRRCFPHPDVEVLAKLEMLNPCGSMKDRPARYIVEQGVSEGTLRPGMRLVESTSGNLGVALAVAARMHGLAFTAVVDPNTSPMNLRLLELFGADVDMVTEPDEAGGYLQTRVGRAQSHAAADSGVVWINQYANQRNWRAYYETVGAEILQQVDGAIDYLVAPVSTTGSLQGTARRLRESNPELTVVAVDAVGSVIFGTPPSKRRIPGFGASRVPEIFTADEIDDVVHVDDLGSAAGCRRLVETEGLLAGGSSGAVIAALETVVDRLSASARVVTLLPDRGERYLETVYDDSWTESVKRELIENDLSEAS</sequence>
<comment type="subunit">
    <text evidence="5">Homodimer.</text>
</comment>
<evidence type="ECO:0000256" key="7">
    <source>
        <dbReference type="ARBA" id="ARBA00016985"/>
    </source>
</evidence>
<dbReference type="RefSeq" id="WP_154074916.1">
    <property type="nucleotide sequence ID" value="NZ_CP045929.1"/>
</dbReference>
<dbReference type="GO" id="GO:0006535">
    <property type="term" value="P:cysteine biosynthetic process from serine"/>
    <property type="evidence" value="ECO:0007669"/>
    <property type="project" value="InterPro"/>
</dbReference>
<comment type="similarity">
    <text evidence="4">Belongs to the cysteine synthase/cystathionine beta-synthase family. SbnA subfamily.</text>
</comment>
<dbReference type="GO" id="GO:0016765">
    <property type="term" value="F:transferase activity, transferring alkyl or aryl (other than methyl) groups"/>
    <property type="evidence" value="ECO:0007669"/>
    <property type="project" value="UniProtKB-ARBA"/>
</dbReference>
<comment type="function">
    <text evidence="2">Catalyzes the synthesis of N-((2S)-2-amino-2-carboxyethyl)-L-glutamate (ACEGA) from O-phospho-L-serine and L-glutamate. Involved in the biosynthesis of L-2,3-diaminopropionic acid (L-Dap), a precursor of staphyloferrin B and antibiotics.</text>
</comment>
<proteinExistence type="inferred from homology"/>
<evidence type="ECO:0000256" key="5">
    <source>
        <dbReference type="ARBA" id="ARBA00011738"/>
    </source>
</evidence>
<dbReference type="InterPro" id="IPR050214">
    <property type="entry name" value="Cys_Synth/Cystath_Beta-Synth"/>
</dbReference>